<dbReference type="Gene3D" id="1.10.10.60">
    <property type="entry name" value="Homeodomain-like"/>
    <property type="match status" value="1"/>
</dbReference>
<dbReference type="PANTHER" id="PTHR46796">
    <property type="entry name" value="HTH-TYPE TRANSCRIPTIONAL ACTIVATOR RHAS-RELATED"/>
    <property type="match status" value="1"/>
</dbReference>
<dbReference type="InterPro" id="IPR037923">
    <property type="entry name" value="HTH-like"/>
</dbReference>
<keyword evidence="3" id="KW-0010">Activator</keyword>
<dbReference type="InterPro" id="IPR003313">
    <property type="entry name" value="AraC-bd"/>
</dbReference>
<sequence>MQGEFTMLRCGSTGIQAVAASTRHVFQRHSHEQFGIGVIDSGAQKSLSGRGVVEAGAGDVITVNPGEVHDGAPIGDAGRSWRMLYFDPEIVVAAVEDMREGISPHCEFHRPAMTDAGTADLFRRLFAAMTKPHSPELRRDELLPLLLARVIGERTEFAGAPTMPAAIVKARQLIDDAPTAALTLADLAEVSGLSRFQLVRRFAKATGFTPHAYMLQRRADLARRLIARGARLADAAAESRFADQAHMTRVFTRKYGVSPGVYATALA</sequence>
<dbReference type="PANTHER" id="PTHR46796:SF2">
    <property type="entry name" value="TRANSCRIPTIONAL REGULATORY PROTEIN"/>
    <property type="match status" value="1"/>
</dbReference>
<dbReference type="PROSITE" id="PS00041">
    <property type="entry name" value="HTH_ARAC_FAMILY_1"/>
    <property type="match status" value="1"/>
</dbReference>
<reference evidence="6 7" key="1">
    <citation type="submission" date="2018-03" db="EMBL/GenBank/DDBJ databases">
        <title>The draft genome of Mesorhizobium soli JCM 19897.</title>
        <authorList>
            <person name="Li L."/>
            <person name="Liu L."/>
            <person name="Liang L."/>
            <person name="Wang T."/>
            <person name="Zhang X."/>
        </authorList>
    </citation>
    <scope>NUCLEOTIDE SEQUENCE [LARGE SCALE GENOMIC DNA]</scope>
    <source>
        <strain evidence="6 7">JCM 19897</strain>
    </source>
</reference>
<dbReference type="InterPro" id="IPR018060">
    <property type="entry name" value="HTH_AraC"/>
</dbReference>
<dbReference type="GO" id="GO:0043565">
    <property type="term" value="F:sequence-specific DNA binding"/>
    <property type="evidence" value="ECO:0007669"/>
    <property type="project" value="InterPro"/>
</dbReference>
<dbReference type="InterPro" id="IPR009057">
    <property type="entry name" value="Homeodomain-like_sf"/>
</dbReference>
<proteinExistence type="predicted"/>
<evidence type="ECO:0000256" key="3">
    <source>
        <dbReference type="ARBA" id="ARBA00023159"/>
    </source>
</evidence>
<keyword evidence="2" id="KW-0238">DNA-binding</keyword>
<evidence type="ECO:0000313" key="6">
    <source>
        <dbReference type="EMBL" id="PSJ60453.1"/>
    </source>
</evidence>
<dbReference type="EMBL" id="PXYL01000006">
    <property type="protein sequence ID" value="PSJ60453.1"/>
    <property type="molecule type" value="Genomic_DNA"/>
</dbReference>
<dbReference type="InterPro" id="IPR018062">
    <property type="entry name" value="HTH_AraC-typ_CS"/>
</dbReference>
<evidence type="ECO:0000313" key="7">
    <source>
        <dbReference type="Proteomes" id="UP000240653"/>
    </source>
</evidence>
<dbReference type="SUPFAM" id="SSF46689">
    <property type="entry name" value="Homeodomain-like"/>
    <property type="match status" value="2"/>
</dbReference>
<dbReference type="AlphaFoldDB" id="A0A2P7SDB4"/>
<dbReference type="PROSITE" id="PS01124">
    <property type="entry name" value="HTH_ARAC_FAMILY_2"/>
    <property type="match status" value="1"/>
</dbReference>
<evidence type="ECO:0000259" key="5">
    <source>
        <dbReference type="PROSITE" id="PS01124"/>
    </source>
</evidence>
<dbReference type="SUPFAM" id="SSF51215">
    <property type="entry name" value="Regulatory protein AraC"/>
    <property type="match status" value="1"/>
</dbReference>
<dbReference type="Pfam" id="PF02311">
    <property type="entry name" value="AraC_binding"/>
    <property type="match status" value="1"/>
</dbReference>
<dbReference type="Pfam" id="PF12833">
    <property type="entry name" value="HTH_18"/>
    <property type="match status" value="1"/>
</dbReference>
<feature type="domain" description="HTH araC/xylS-type" evidence="5">
    <location>
        <begin position="168"/>
        <end position="265"/>
    </location>
</feature>
<dbReference type="SMART" id="SM00342">
    <property type="entry name" value="HTH_ARAC"/>
    <property type="match status" value="1"/>
</dbReference>
<evidence type="ECO:0000256" key="1">
    <source>
        <dbReference type="ARBA" id="ARBA00023015"/>
    </source>
</evidence>
<organism evidence="6 7">
    <name type="scientific">Pseudaminobacter soli</name>
    <name type="common">ex Li et al. 2025</name>
    <dbReference type="NCBI Taxonomy" id="1295366"/>
    <lineage>
        <taxon>Bacteria</taxon>
        <taxon>Pseudomonadati</taxon>
        <taxon>Pseudomonadota</taxon>
        <taxon>Alphaproteobacteria</taxon>
        <taxon>Hyphomicrobiales</taxon>
        <taxon>Phyllobacteriaceae</taxon>
        <taxon>Pseudaminobacter</taxon>
    </lineage>
</organism>
<keyword evidence="1" id="KW-0805">Transcription regulation</keyword>
<dbReference type="OrthoDB" id="9809338at2"/>
<protein>
    <submittedName>
        <fullName evidence="6">AraC family transcriptional regulator</fullName>
    </submittedName>
</protein>
<dbReference type="RefSeq" id="WP_106724775.1">
    <property type="nucleotide sequence ID" value="NZ_PXYL01000006.1"/>
</dbReference>
<evidence type="ECO:0000256" key="2">
    <source>
        <dbReference type="ARBA" id="ARBA00023125"/>
    </source>
</evidence>
<dbReference type="InterPro" id="IPR050204">
    <property type="entry name" value="AraC_XylS_family_regulators"/>
</dbReference>
<dbReference type="Proteomes" id="UP000240653">
    <property type="component" value="Unassembled WGS sequence"/>
</dbReference>
<comment type="caution">
    <text evidence="6">The sequence shown here is derived from an EMBL/GenBank/DDBJ whole genome shotgun (WGS) entry which is preliminary data.</text>
</comment>
<keyword evidence="4" id="KW-0804">Transcription</keyword>
<keyword evidence="7" id="KW-1185">Reference proteome</keyword>
<dbReference type="GO" id="GO:0003700">
    <property type="term" value="F:DNA-binding transcription factor activity"/>
    <property type="evidence" value="ECO:0007669"/>
    <property type="project" value="InterPro"/>
</dbReference>
<name>A0A2P7SDB4_9HYPH</name>
<gene>
    <name evidence="6" type="ORF">C7I85_14215</name>
</gene>
<accession>A0A2P7SDB4</accession>
<evidence type="ECO:0000256" key="4">
    <source>
        <dbReference type="ARBA" id="ARBA00023163"/>
    </source>
</evidence>